<dbReference type="AlphaFoldDB" id="A0A2A6CJU7"/>
<accession>A0A8R1YV44</accession>
<name>A0A2A6CJU7_PRIPA</name>
<organism evidence="1 2">
    <name type="scientific">Pristionchus pacificus</name>
    <name type="common">Parasitic nematode worm</name>
    <dbReference type="NCBI Taxonomy" id="54126"/>
    <lineage>
        <taxon>Eukaryota</taxon>
        <taxon>Metazoa</taxon>
        <taxon>Ecdysozoa</taxon>
        <taxon>Nematoda</taxon>
        <taxon>Chromadorea</taxon>
        <taxon>Rhabditida</taxon>
        <taxon>Rhabditina</taxon>
        <taxon>Diplogasteromorpha</taxon>
        <taxon>Diplogasteroidea</taxon>
        <taxon>Neodiplogasteridae</taxon>
        <taxon>Pristionchus</taxon>
    </lineage>
</organism>
<protein>
    <submittedName>
        <fullName evidence="1">Uncharacterized protein</fullName>
    </submittedName>
</protein>
<dbReference type="Proteomes" id="UP000005239">
    <property type="component" value="Unassembled WGS sequence"/>
</dbReference>
<sequence length="139" mass="14706">MVLRKFAALLCSQCSLRGISLLLFLALVPLAHACIPTKTPEPGLPATTTTTAKPIWKLSVPDCKAVIGNQPKTCAEAIFTTDAVSCTAPDSMLVFKTSDTQTEQHAAPLKCVGTEWKLEGFPLPVSLASLPIGCVSPKK</sequence>
<keyword evidence="2" id="KW-1185">Reference proteome</keyword>
<proteinExistence type="predicted"/>
<reference evidence="1" key="2">
    <citation type="submission" date="2022-06" db="UniProtKB">
        <authorList>
            <consortium name="EnsemblMetazoa"/>
        </authorList>
    </citation>
    <scope>IDENTIFICATION</scope>
    <source>
        <strain evidence="1">PS312</strain>
    </source>
</reference>
<evidence type="ECO:0000313" key="2">
    <source>
        <dbReference type="Proteomes" id="UP000005239"/>
    </source>
</evidence>
<gene>
    <name evidence="1" type="primary">WBGene00279511</name>
</gene>
<reference evidence="2" key="1">
    <citation type="journal article" date="2008" name="Nat. Genet.">
        <title>The Pristionchus pacificus genome provides a unique perspective on nematode lifestyle and parasitism.</title>
        <authorList>
            <person name="Dieterich C."/>
            <person name="Clifton S.W."/>
            <person name="Schuster L.N."/>
            <person name="Chinwalla A."/>
            <person name="Delehaunty K."/>
            <person name="Dinkelacker I."/>
            <person name="Fulton L."/>
            <person name="Fulton R."/>
            <person name="Godfrey J."/>
            <person name="Minx P."/>
            <person name="Mitreva M."/>
            <person name="Roeseler W."/>
            <person name="Tian H."/>
            <person name="Witte H."/>
            <person name="Yang S.P."/>
            <person name="Wilson R.K."/>
            <person name="Sommer R.J."/>
        </authorList>
    </citation>
    <scope>NUCLEOTIDE SEQUENCE [LARGE SCALE GENOMIC DNA]</scope>
    <source>
        <strain evidence="2">PS312</strain>
    </source>
</reference>
<dbReference type="EnsemblMetazoa" id="PPA41142.1">
    <property type="protein sequence ID" value="PPA41142.1"/>
    <property type="gene ID" value="WBGene00279511"/>
</dbReference>
<evidence type="ECO:0000313" key="1">
    <source>
        <dbReference type="EnsemblMetazoa" id="PPA41142.1"/>
    </source>
</evidence>
<accession>A0A2A6CJU7</accession>